<evidence type="ECO:0000313" key="2">
    <source>
        <dbReference type="Proteomes" id="UP001054945"/>
    </source>
</evidence>
<evidence type="ECO:0000313" key="1">
    <source>
        <dbReference type="EMBL" id="GIX66986.1"/>
    </source>
</evidence>
<organism evidence="1 2">
    <name type="scientific">Caerostris extrusa</name>
    <name type="common">Bark spider</name>
    <name type="synonym">Caerostris bankana</name>
    <dbReference type="NCBI Taxonomy" id="172846"/>
    <lineage>
        <taxon>Eukaryota</taxon>
        <taxon>Metazoa</taxon>
        <taxon>Ecdysozoa</taxon>
        <taxon>Arthropoda</taxon>
        <taxon>Chelicerata</taxon>
        <taxon>Arachnida</taxon>
        <taxon>Araneae</taxon>
        <taxon>Araneomorphae</taxon>
        <taxon>Entelegynae</taxon>
        <taxon>Araneoidea</taxon>
        <taxon>Araneidae</taxon>
        <taxon>Caerostris</taxon>
    </lineage>
</organism>
<dbReference type="EMBL" id="BPLR01001842">
    <property type="protein sequence ID" value="GIX66986.1"/>
    <property type="molecule type" value="Genomic_DNA"/>
</dbReference>
<dbReference type="Proteomes" id="UP001054945">
    <property type="component" value="Unassembled WGS sequence"/>
</dbReference>
<dbReference type="AlphaFoldDB" id="A0AAV4M6F0"/>
<protein>
    <submittedName>
        <fullName evidence="1">Uncharacterized protein</fullName>
    </submittedName>
</protein>
<gene>
    <name evidence="1" type="ORF">CEXT_340381</name>
</gene>
<comment type="caution">
    <text evidence="1">The sequence shown here is derived from an EMBL/GenBank/DDBJ whole genome shotgun (WGS) entry which is preliminary data.</text>
</comment>
<sequence>MANTETVPMSAQTTTSKNMLQNDTSEFIDVCCIIQWDWILIKRERVRYEDTLGQITTKTPDITEVLVATVAVFGRIVVHL</sequence>
<keyword evidence="2" id="KW-1185">Reference proteome</keyword>
<reference evidence="1 2" key="1">
    <citation type="submission" date="2021-06" db="EMBL/GenBank/DDBJ databases">
        <title>Caerostris extrusa draft genome.</title>
        <authorList>
            <person name="Kono N."/>
            <person name="Arakawa K."/>
        </authorList>
    </citation>
    <scope>NUCLEOTIDE SEQUENCE [LARGE SCALE GENOMIC DNA]</scope>
</reference>
<accession>A0AAV4M6F0</accession>
<proteinExistence type="predicted"/>
<name>A0AAV4M6F0_CAEEX</name>